<evidence type="ECO:0000313" key="2">
    <source>
        <dbReference type="EMBL" id="GFD58062.1"/>
    </source>
</evidence>
<proteinExistence type="predicted"/>
<sequence length="85" mass="9282">PARAGLLARPPRPVPPRRLPQVPGRFRPRRPVPPPQPPRLPGQGPAGAPARAGRPEPLPLRGNHLQRRLPARRLRRAQPAAVAAR</sequence>
<gene>
    <name evidence="2" type="ORF">Tci_930031</name>
</gene>
<feature type="compositionally biased region" description="Pro residues" evidence="1">
    <location>
        <begin position="31"/>
        <end position="40"/>
    </location>
</feature>
<name>A0A699XDA1_TANCI</name>
<dbReference type="AlphaFoldDB" id="A0A699XDA1"/>
<comment type="caution">
    <text evidence="2">The sequence shown here is derived from an EMBL/GenBank/DDBJ whole genome shotgun (WGS) entry which is preliminary data.</text>
</comment>
<evidence type="ECO:0000256" key="1">
    <source>
        <dbReference type="SAM" id="MobiDB-lite"/>
    </source>
</evidence>
<reference evidence="2" key="1">
    <citation type="journal article" date="2019" name="Sci. Rep.">
        <title>Draft genome of Tanacetum cinerariifolium, the natural source of mosquito coil.</title>
        <authorList>
            <person name="Yamashiro T."/>
            <person name="Shiraishi A."/>
            <person name="Satake H."/>
            <person name="Nakayama K."/>
        </authorList>
    </citation>
    <scope>NUCLEOTIDE SEQUENCE</scope>
</reference>
<feature type="non-terminal residue" evidence="2">
    <location>
        <position position="1"/>
    </location>
</feature>
<feature type="region of interest" description="Disordered" evidence="1">
    <location>
        <begin position="1"/>
        <end position="85"/>
    </location>
</feature>
<feature type="compositionally biased region" description="Low complexity" evidence="1">
    <location>
        <begin position="41"/>
        <end position="52"/>
    </location>
</feature>
<feature type="compositionally biased region" description="Basic residues" evidence="1">
    <location>
        <begin position="64"/>
        <end position="76"/>
    </location>
</feature>
<dbReference type="EMBL" id="BKCJ011848251">
    <property type="protein sequence ID" value="GFD58062.1"/>
    <property type="molecule type" value="Genomic_DNA"/>
</dbReference>
<organism evidence="2">
    <name type="scientific">Tanacetum cinerariifolium</name>
    <name type="common">Dalmatian daisy</name>
    <name type="synonym">Chrysanthemum cinerariifolium</name>
    <dbReference type="NCBI Taxonomy" id="118510"/>
    <lineage>
        <taxon>Eukaryota</taxon>
        <taxon>Viridiplantae</taxon>
        <taxon>Streptophyta</taxon>
        <taxon>Embryophyta</taxon>
        <taxon>Tracheophyta</taxon>
        <taxon>Spermatophyta</taxon>
        <taxon>Magnoliopsida</taxon>
        <taxon>eudicotyledons</taxon>
        <taxon>Gunneridae</taxon>
        <taxon>Pentapetalae</taxon>
        <taxon>asterids</taxon>
        <taxon>campanulids</taxon>
        <taxon>Asterales</taxon>
        <taxon>Asteraceae</taxon>
        <taxon>Asteroideae</taxon>
        <taxon>Anthemideae</taxon>
        <taxon>Anthemidinae</taxon>
        <taxon>Tanacetum</taxon>
    </lineage>
</organism>
<accession>A0A699XDA1</accession>
<feature type="non-terminal residue" evidence="2">
    <location>
        <position position="85"/>
    </location>
</feature>
<protein>
    <submittedName>
        <fullName evidence="2">Uncharacterized protein</fullName>
    </submittedName>
</protein>